<dbReference type="PANTHER" id="PTHR46082">
    <property type="entry name" value="ATP/GTP-BINDING PROTEIN-RELATED"/>
    <property type="match status" value="1"/>
</dbReference>
<keyword evidence="2" id="KW-1185">Reference proteome</keyword>
<name>A0A3F3QAT5_9EURO</name>
<dbReference type="GO" id="GO:0009116">
    <property type="term" value="P:nucleoside metabolic process"/>
    <property type="evidence" value="ECO:0007669"/>
    <property type="project" value="InterPro"/>
</dbReference>
<dbReference type="Proteomes" id="UP000253729">
    <property type="component" value="Unassembled WGS sequence"/>
</dbReference>
<evidence type="ECO:0000313" key="2">
    <source>
        <dbReference type="Proteomes" id="UP000253729"/>
    </source>
</evidence>
<dbReference type="GeneID" id="38139248"/>
<sequence length="128" mass="14376">MHEKVYLFDPSLAAPTAGLWLADTIASRPKSLFRSGAEMRPNSRYQFTIEVICALPLEADAVEAAFDETYDRLCRYYGKQQGDSNSCVNGRVGKHNVALCYMPEYWELLVQRASSQAYESSTRAPSLL</sequence>
<dbReference type="GO" id="GO:0003824">
    <property type="term" value="F:catalytic activity"/>
    <property type="evidence" value="ECO:0007669"/>
    <property type="project" value="InterPro"/>
</dbReference>
<dbReference type="EMBL" id="KZ852038">
    <property type="protein sequence ID" value="RDH36177.1"/>
    <property type="molecule type" value="Genomic_DNA"/>
</dbReference>
<protein>
    <submittedName>
        <fullName evidence="1">Uncharacterized protein</fullName>
    </submittedName>
</protein>
<dbReference type="PANTHER" id="PTHR46082:SF6">
    <property type="entry name" value="AAA+ ATPASE DOMAIN-CONTAINING PROTEIN-RELATED"/>
    <property type="match status" value="1"/>
</dbReference>
<gene>
    <name evidence="1" type="ORF">BDQ94DRAFT_167798</name>
</gene>
<dbReference type="Gene3D" id="3.40.50.1580">
    <property type="entry name" value="Nucleoside phosphorylase domain"/>
    <property type="match status" value="1"/>
</dbReference>
<evidence type="ECO:0000313" key="1">
    <source>
        <dbReference type="EMBL" id="RDH36177.1"/>
    </source>
</evidence>
<dbReference type="AlphaFoldDB" id="A0A3F3QAT5"/>
<dbReference type="SUPFAM" id="SSF53167">
    <property type="entry name" value="Purine and uridine phosphorylases"/>
    <property type="match status" value="1"/>
</dbReference>
<dbReference type="InterPro" id="IPR035994">
    <property type="entry name" value="Nucleoside_phosphorylase_sf"/>
</dbReference>
<dbReference type="RefSeq" id="XP_026629199.1">
    <property type="nucleotide sequence ID" value="XM_026770892.1"/>
</dbReference>
<dbReference type="STRING" id="1341132.A0A3F3QAT5"/>
<organism evidence="1 2">
    <name type="scientific">Aspergillus welwitschiae</name>
    <dbReference type="NCBI Taxonomy" id="1341132"/>
    <lineage>
        <taxon>Eukaryota</taxon>
        <taxon>Fungi</taxon>
        <taxon>Dikarya</taxon>
        <taxon>Ascomycota</taxon>
        <taxon>Pezizomycotina</taxon>
        <taxon>Eurotiomycetes</taxon>
        <taxon>Eurotiomycetidae</taxon>
        <taxon>Eurotiales</taxon>
        <taxon>Aspergillaceae</taxon>
        <taxon>Aspergillus</taxon>
        <taxon>Aspergillus subgen. Circumdati</taxon>
    </lineage>
</organism>
<dbReference type="InterPro" id="IPR053137">
    <property type="entry name" value="NLR-like"/>
</dbReference>
<proteinExistence type="predicted"/>
<accession>A0A3F3QAT5</accession>
<reference evidence="1 2" key="1">
    <citation type="submission" date="2018-07" db="EMBL/GenBank/DDBJ databases">
        <title>The genomes of Aspergillus section Nigri reveals drivers in fungal speciation.</title>
        <authorList>
            <consortium name="DOE Joint Genome Institute"/>
            <person name="Vesth T.C."/>
            <person name="Nybo J."/>
            <person name="Theobald S."/>
            <person name="Brandl J."/>
            <person name="Frisvad J.C."/>
            <person name="Nielsen K.F."/>
            <person name="Lyhne E.K."/>
            <person name="Kogle M.E."/>
            <person name="Kuo A."/>
            <person name="Riley R."/>
            <person name="Clum A."/>
            <person name="Nolan M."/>
            <person name="Lipzen A."/>
            <person name="Salamov A."/>
            <person name="Henrissat B."/>
            <person name="Wiebenga A."/>
            <person name="De vries R.P."/>
            <person name="Grigoriev I.V."/>
            <person name="Mortensen U.H."/>
            <person name="Andersen M.R."/>
            <person name="Baker S.E."/>
        </authorList>
    </citation>
    <scope>NUCLEOTIDE SEQUENCE [LARGE SCALE GENOMIC DNA]</scope>
    <source>
        <strain evidence="1 2">CBS 139.54b</strain>
    </source>
</reference>